<feature type="domain" description="Protein kinase" evidence="1">
    <location>
        <begin position="1"/>
        <end position="121"/>
    </location>
</feature>
<sequence>MDILVKLADFGLAIKISESRNSSHVCGTPNYISPQVLARKGHSKESEAWSIGCTLYCMLIGKPPFETDSQESTYLKIASCDYSFPRNLRISVDAEDLISKLLQLDPVLRMKIGEVKYHAYMLNSGKLRMSESYLSAVRRPLRMSEKQNKGQ</sequence>
<evidence type="ECO:0000313" key="4">
    <source>
        <dbReference type="WBParaSite" id="GPUH_0000469001-mRNA-1"/>
    </source>
</evidence>
<dbReference type="GO" id="GO:0005634">
    <property type="term" value="C:nucleus"/>
    <property type="evidence" value="ECO:0007669"/>
    <property type="project" value="TreeGrafter"/>
</dbReference>
<evidence type="ECO:0000259" key="1">
    <source>
        <dbReference type="PROSITE" id="PS50011"/>
    </source>
</evidence>
<dbReference type="SMART" id="SM00220">
    <property type="entry name" value="S_TKc"/>
    <property type="match status" value="1"/>
</dbReference>
<dbReference type="Gene3D" id="1.10.510.10">
    <property type="entry name" value="Transferase(Phosphotransferase) domain 1"/>
    <property type="match status" value="1"/>
</dbReference>
<dbReference type="Pfam" id="PF00069">
    <property type="entry name" value="Pkinase"/>
    <property type="match status" value="1"/>
</dbReference>
<gene>
    <name evidence="2" type="ORF">GPUH_LOCUS4684</name>
</gene>
<evidence type="ECO:0000313" key="2">
    <source>
        <dbReference type="EMBL" id="VDK46647.1"/>
    </source>
</evidence>
<dbReference type="InterPro" id="IPR011009">
    <property type="entry name" value="Kinase-like_dom_sf"/>
</dbReference>
<organism evidence="4">
    <name type="scientific">Gongylonema pulchrum</name>
    <dbReference type="NCBI Taxonomy" id="637853"/>
    <lineage>
        <taxon>Eukaryota</taxon>
        <taxon>Metazoa</taxon>
        <taxon>Ecdysozoa</taxon>
        <taxon>Nematoda</taxon>
        <taxon>Chromadorea</taxon>
        <taxon>Rhabditida</taxon>
        <taxon>Spirurina</taxon>
        <taxon>Spiruromorpha</taxon>
        <taxon>Spiruroidea</taxon>
        <taxon>Gongylonematidae</taxon>
        <taxon>Gongylonema</taxon>
    </lineage>
</organism>
<dbReference type="Proteomes" id="UP000271098">
    <property type="component" value="Unassembled WGS sequence"/>
</dbReference>
<dbReference type="EMBL" id="UYRT01009136">
    <property type="protein sequence ID" value="VDK46647.1"/>
    <property type="molecule type" value="Genomic_DNA"/>
</dbReference>
<dbReference type="PANTHER" id="PTHR24345">
    <property type="entry name" value="SERINE/THREONINE-PROTEIN KINASE PLK"/>
    <property type="match status" value="1"/>
</dbReference>
<name>A0A183D7J2_9BILA</name>
<keyword evidence="3" id="KW-1185">Reference proteome</keyword>
<evidence type="ECO:0000313" key="3">
    <source>
        <dbReference type="Proteomes" id="UP000271098"/>
    </source>
</evidence>
<dbReference type="GO" id="GO:0005524">
    <property type="term" value="F:ATP binding"/>
    <property type="evidence" value="ECO:0007669"/>
    <property type="project" value="InterPro"/>
</dbReference>
<protein>
    <submittedName>
        <fullName evidence="4">Protein kinase domain-containing protein</fullName>
    </submittedName>
</protein>
<dbReference type="WBParaSite" id="GPUH_0000469001-mRNA-1">
    <property type="protein sequence ID" value="GPUH_0000469001-mRNA-1"/>
    <property type="gene ID" value="GPUH_0000469001"/>
</dbReference>
<accession>A0A183D7J2</accession>
<dbReference type="GO" id="GO:0004672">
    <property type="term" value="F:protein kinase activity"/>
    <property type="evidence" value="ECO:0007669"/>
    <property type="project" value="InterPro"/>
</dbReference>
<reference evidence="2 3" key="2">
    <citation type="submission" date="2018-11" db="EMBL/GenBank/DDBJ databases">
        <authorList>
            <consortium name="Pathogen Informatics"/>
        </authorList>
    </citation>
    <scope>NUCLEOTIDE SEQUENCE [LARGE SCALE GENOMIC DNA]</scope>
</reference>
<dbReference type="PROSITE" id="PS50011">
    <property type="entry name" value="PROTEIN_KINASE_DOM"/>
    <property type="match status" value="1"/>
</dbReference>
<dbReference type="InterPro" id="IPR000719">
    <property type="entry name" value="Prot_kinase_dom"/>
</dbReference>
<dbReference type="AlphaFoldDB" id="A0A183D7J2"/>
<proteinExistence type="predicted"/>
<dbReference type="OrthoDB" id="408964at2759"/>
<dbReference type="SUPFAM" id="SSF56112">
    <property type="entry name" value="Protein kinase-like (PK-like)"/>
    <property type="match status" value="1"/>
</dbReference>
<reference evidence="4" key="1">
    <citation type="submission" date="2016-06" db="UniProtKB">
        <authorList>
            <consortium name="WormBaseParasite"/>
        </authorList>
    </citation>
    <scope>IDENTIFICATION</scope>
</reference>